<dbReference type="Pfam" id="PF01420">
    <property type="entry name" value="Methylase_S"/>
    <property type="match status" value="2"/>
</dbReference>
<dbReference type="RefSeq" id="WP_008504310.1">
    <property type="nucleotide sequence ID" value="NZ_CM001403.1"/>
</dbReference>
<evidence type="ECO:0000256" key="3">
    <source>
        <dbReference type="ARBA" id="ARBA00023125"/>
    </source>
</evidence>
<sequence>MASRGDIKSDHVQPALFSGWLTIPFGESIEKTGTFTKLTSKQYNATGNYPVVDQGETFISGYIDDVNLIYKGDLPVIIFGDHTRFVKYINFKFAVGADGTKILKPINALNEKFFYYYIKSLNIPSLGYSRHFSILKTVKIPVPSISEQHRIVAKLDKAFDNIDTLKGKIERIPELIKQFRLQLLDYAISGKLTADWRKNNIQDANDIVKNLKQRTNDSKRLDFFEDIEVTLFDIPKQWTFAYLGALSEKITYGTSVKSENEGDIPVLRMGNLQNGQIDWSDLKYTSDPEELKKYSLNRGDVLFNRTNSPELVGKTSIYESDNQAIYAGYLMKIWNKPELNSYYLNYLLNSAYARNWCWQVKTDGVSQSNINAQKLSKFVVPLPPPDEQTIIVVKLNKLFESAEILVNQFESLRLKINALPQVLLQKAFRGELASHDENDEPVAELLKKIDIDTNTPAPESPPKINASKSMKPKKETQLLIETLMSVSEKNEFTFDDIRKLSSANYSEIKEELYNLLDIKVLEMAFDEENELMIYKLATNETSQDKT</sequence>
<dbReference type="GO" id="GO:0009307">
    <property type="term" value="P:DNA restriction-modification system"/>
    <property type="evidence" value="ECO:0007669"/>
    <property type="project" value="UniProtKB-KW"/>
</dbReference>
<proteinExistence type="inferred from homology"/>
<dbReference type="InterPro" id="IPR000055">
    <property type="entry name" value="Restrct_endonuc_typeI_TRD"/>
</dbReference>
<dbReference type="Proteomes" id="UP000002774">
    <property type="component" value="Chromosome"/>
</dbReference>
<evidence type="ECO:0000256" key="2">
    <source>
        <dbReference type="ARBA" id="ARBA00022747"/>
    </source>
</evidence>
<protein>
    <submittedName>
        <fullName evidence="6">Restriction modification system DNA specificity domain-containing protein</fullName>
    </submittedName>
</protein>
<evidence type="ECO:0000313" key="6">
    <source>
        <dbReference type="EMBL" id="EHQ24746.1"/>
    </source>
</evidence>
<evidence type="ECO:0000256" key="1">
    <source>
        <dbReference type="ARBA" id="ARBA00010923"/>
    </source>
</evidence>
<dbReference type="HOGENOM" id="CLU_021095_10_2_10"/>
<gene>
    <name evidence="6" type="ORF">Mucpa_0554</name>
</gene>
<dbReference type="EMBL" id="CM001403">
    <property type="protein sequence ID" value="EHQ24746.1"/>
    <property type="molecule type" value="Genomic_DNA"/>
</dbReference>
<organism evidence="6 7">
    <name type="scientific">Mucilaginibacter paludis DSM 18603</name>
    <dbReference type="NCBI Taxonomy" id="714943"/>
    <lineage>
        <taxon>Bacteria</taxon>
        <taxon>Pseudomonadati</taxon>
        <taxon>Bacteroidota</taxon>
        <taxon>Sphingobacteriia</taxon>
        <taxon>Sphingobacteriales</taxon>
        <taxon>Sphingobacteriaceae</taxon>
        <taxon>Mucilaginibacter</taxon>
    </lineage>
</organism>
<dbReference type="PANTHER" id="PTHR43140:SF1">
    <property type="entry name" value="TYPE I RESTRICTION ENZYME ECOKI SPECIFICITY SUBUNIT"/>
    <property type="match status" value="1"/>
</dbReference>
<name>H1Y1T7_9SPHI</name>
<feature type="region of interest" description="Disordered" evidence="4">
    <location>
        <begin position="451"/>
        <end position="471"/>
    </location>
</feature>
<accession>H1Y1T7</accession>
<evidence type="ECO:0000259" key="5">
    <source>
        <dbReference type="Pfam" id="PF01420"/>
    </source>
</evidence>
<evidence type="ECO:0000256" key="4">
    <source>
        <dbReference type="SAM" id="MobiDB-lite"/>
    </source>
</evidence>
<comment type="similarity">
    <text evidence="1">Belongs to the type-I restriction system S methylase family.</text>
</comment>
<dbReference type="eggNOG" id="COG0732">
    <property type="taxonomic scope" value="Bacteria"/>
</dbReference>
<dbReference type="SUPFAM" id="SSF116734">
    <property type="entry name" value="DNA methylase specificity domain"/>
    <property type="match status" value="2"/>
</dbReference>
<keyword evidence="7" id="KW-1185">Reference proteome</keyword>
<evidence type="ECO:0000313" key="7">
    <source>
        <dbReference type="Proteomes" id="UP000002774"/>
    </source>
</evidence>
<dbReference type="STRING" id="714943.Mucpa_0554"/>
<dbReference type="InterPro" id="IPR051212">
    <property type="entry name" value="Type-I_RE_S_subunit"/>
</dbReference>
<feature type="domain" description="Type I restriction modification DNA specificity" evidence="5">
    <location>
        <begin position="235"/>
        <end position="404"/>
    </location>
</feature>
<dbReference type="InterPro" id="IPR044946">
    <property type="entry name" value="Restrct_endonuc_typeI_TRD_sf"/>
</dbReference>
<keyword evidence="3" id="KW-0238">DNA-binding</keyword>
<dbReference type="AlphaFoldDB" id="H1Y1T7"/>
<keyword evidence="2" id="KW-0680">Restriction system</keyword>
<feature type="domain" description="Type I restriction modification DNA specificity" evidence="5">
    <location>
        <begin position="36"/>
        <end position="173"/>
    </location>
</feature>
<dbReference type="Gene3D" id="3.90.220.20">
    <property type="entry name" value="DNA methylase specificity domains"/>
    <property type="match status" value="2"/>
</dbReference>
<dbReference type="CDD" id="cd17524">
    <property type="entry name" value="RMtype1_S_EcoUTORF5051P-TRD2-CR2_like"/>
    <property type="match status" value="1"/>
</dbReference>
<reference evidence="6" key="1">
    <citation type="submission" date="2011-09" db="EMBL/GenBank/DDBJ databases">
        <title>The permanent draft genome of Mucilaginibacter paludis DSM 18603.</title>
        <authorList>
            <consortium name="US DOE Joint Genome Institute (JGI-PGF)"/>
            <person name="Lucas S."/>
            <person name="Han J."/>
            <person name="Lapidus A."/>
            <person name="Bruce D."/>
            <person name="Goodwin L."/>
            <person name="Pitluck S."/>
            <person name="Peters L."/>
            <person name="Kyrpides N."/>
            <person name="Mavromatis K."/>
            <person name="Ivanova N."/>
            <person name="Mikhailova N."/>
            <person name="Held B."/>
            <person name="Detter J.C."/>
            <person name="Tapia R."/>
            <person name="Han C."/>
            <person name="Land M."/>
            <person name="Hauser L."/>
            <person name="Markowitz V."/>
            <person name="Cheng J.-F."/>
            <person name="Hugenholtz P."/>
            <person name="Woyke T."/>
            <person name="Wu D."/>
            <person name="Tindall B."/>
            <person name="Brambilla E."/>
            <person name="Klenk H.-P."/>
            <person name="Eisen J.A."/>
        </authorList>
    </citation>
    <scope>NUCLEOTIDE SEQUENCE [LARGE SCALE GENOMIC DNA]</scope>
    <source>
        <strain evidence="6">DSM 18603</strain>
    </source>
</reference>
<dbReference type="GO" id="GO:0003677">
    <property type="term" value="F:DNA binding"/>
    <property type="evidence" value="ECO:0007669"/>
    <property type="project" value="UniProtKB-KW"/>
</dbReference>
<dbReference type="PANTHER" id="PTHR43140">
    <property type="entry name" value="TYPE-1 RESTRICTION ENZYME ECOKI SPECIFICITY PROTEIN"/>
    <property type="match status" value="1"/>
</dbReference>